<dbReference type="InterPro" id="IPR027417">
    <property type="entry name" value="P-loop_NTPase"/>
</dbReference>
<dbReference type="RefSeq" id="WP_342836014.1">
    <property type="nucleotide sequence ID" value="NZ_WMBE01000006.1"/>
</dbReference>
<organism evidence="2 3">
    <name type="scientific">Candidatus Lucifugimonas marina</name>
    <dbReference type="NCBI Taxonomy" id="3038979"/>
    <lineage>
        <taxon>Bacteria</taxon>
        <taxon>Bacillati</taxon>
        <taxon>Chloroflexota</taxon>
        <taxon>Dehalococcoidia</taxon>
        <taxon>SAR202 cluster</taxon>
        <taxon>Candidatus Lucifugimonadales</taxon>
        <taxon>Candidatus Lucifugimonadaceae</taxon>
        <taxon>Candidatus Lucifugimonas</taxon>
    </lineage>
</organism>
<reference evidence="2 3" key="1">
    <citation type="submission" date="2019-11" db="EMBL/GenBank/DDBJ databases">
        <authorList>
            <person name="Cho J.-C."/>
        </authorList>
    </citation>
    <scope>NUCLEOTIDE SEQUENCE [LARGE SCALE GENOMIC DNA]</scope>
    <source>
        <strain evidence="2 3">JH702</strain>
    </source>
</reference>
<sequence>MINAQQRSDHQVAEYIADRHEFRKAELTLPDGRSFGSVEEQWQSEHIWKPLDERLEDGQWRYRLVYFELARGHAKSFSGAAEALTTAFFEQNANIYIAAVDKQQAEICFAHLSGMVRRNPRLAGSVDLGRWVATVKATGSTITVLSSDAASSYGLGGTGQAFIVIADELAMWANRDFFDALWSATGKVSMWRFIVLSNAGFDKQGLAWTLREQARTEPWAYLYAPEGIQASWLSSEWVEQMRSTLPPEVFMRLIENKWTEGSGSFITRTMLDTCIDPQWSPQLFGSGRTRYVAALDLGLVHDRTALAVCHMEAGQPTLDYLRVWEGNQAQPVSIEAVEDELLAVSRRFRLRKMFFDPWQLQASMQRLRRKLPVTEFRFTAESVRRLSEALYTAISTGRMRFYPDKELESELLALNAVQKGYGWRVDHSSGSYSDRAMAIGMCLTELLNRPTGSILNAIRFPGDVFRKAPSAANKPKKITIPPTKPERRSRLRCVASTARYFDRNKDRWLTWYFGDTDWIAESQANSLLETGDFELLETKKPKKVQL</sequence>
<evidence type="ECO:0000313" key="2">
    <source>
        <dbReference type="EMBL" id="MDG0868004.1"/>
    </source>
</evidence>
<dbReference type="Pfam" id="PF03354">
    <property type="entry name" value="TerL_ATPase"/>
    <property type="match status" value="1"/>
</dbReference>
<dbReference type="InterPro" id="IPR046461">
    <property type="entry name" value="TerL_ATPase"/>
</dbReference>
<name>A0ABD4XVE9_9CHLR</name>
<dbReference type="Proteomes" id="UP001321249">
    <property type="component" value="Unassembled WGS sequence"/>
</dbReference>
<evidence type="ECO:0000259" key="1">
    <source>
        <dbReference type="Pfam" id="PF03354"/>
    </source>
</evidence>
<accession>A0ABD4XVE9</accession>
<dbReference type="AlphaFoldDB" id="A0ABD4XVE9"/>
<dbReference type="EMBL" id="WMBE01000006">
    <property type="protein sequence ID" value="MDG0868004.1"/>
    <property type="molecule type" value="Genomic_DNA"/>
</dbReference>
<comment type="caution">
    <text evidence="2">The sequence shown here is derived from an EMBL/GenBank/DDBJ whole genome shotgun (WGS) entry which is preliminary data.</text>
</comment>
<dbReference type="Gene3D" id="3.40.50.300">
    <property type="entry name" value="P-loop containing nucleotide triphosphate hydrolases"/>
    <property type="match status" value="1"/>
</dbReference>
<evidence type="ECO:0000313" key="3">
    <source>
        <dbReference type="Proteomes" id="UP001321249"/>
    </source>
</evidence>
<dbReference type="Gene3D" id="3.30.420.240">
    <property type="match status" value="1"/>
</dbReference>
<feature type="domain" description="Terminase large subunit-like ATPase" evidence="1">
    <location>
        <begin position="60"/>
        <end position="212"/>
    </location>
</feature>
<protein>
    <recommendedName>
        <fullName evidence="1">Terminase large subunit-like ATPase domain-containing protein</fullName>
    </recommendedName>
</protein>
<gene>
    <name evidence="2" type="ORF">GKO46_13120</name>
</gene>
<proteinExistence type="predicted"/>